<proteinExistence type="predicted"/>
<evidence type="ECO:0000313" key="3">
    <source>
        <dbReference type="Proteomes" id="UP001317742"/>
    </source>
</evidence>
<gene>
    <name evidence="2" type="ORF">SYK_02620</name>
</gene>
<evidence type="ECO:0000313" key="2">
    <source>
        <dbReference type="EMBL" id="BDQ35902.1"/>
    </source>
</evidence>
<keyword evidence="1" id="KW-0472">Membrane</keyword>
<protein>
    <submittedName>
        <fullName evidence="2">Uncharacterized protein</fullName>
    </submittedName>
</protein>
<feature type="transmembrane region" description="Helical" evidence="1">
    <location>
        <begin position="95"/>
        <end position="114"/>
    </location>
</feature>
<keyword evidence="1" id="KW-0812">Transmembrane</keyword>
<accession>A0ABM8AWJ7</accession>
<sequence>MQDMSTADFSIFYDGEALRGSRMEVRELAPALLAVSELLERANTVLNGDELTVRVSIKAFEAGCFGISFEVVQSFANQVATFFKPGTGTREALEILGLLGIAPAGVCTGLFWLLNKAKGRKATRIKSQPNNTAEITFDQNGQIEKIIVNGDVAALFANTSVRKAVDKVVEPLRTEGIDSLYLENQEARTPLAEKQTTEYFTPPDFEPVLLNEDEQPQVRFFSIVSLSFKEDNKWRLTDGSTPINVKITDKKFLQDVNENRINFAKGDTLKVNLKTIQMQTKDGLKTEYEADKILDHIKRDRQRYLPVE</sequence>
<evidence type="ECO:0000256" key="1">
    <source>
        <dbReference type="SAM" id="Phobius"/>
    </source>
</evidence>
<name>A0ABM8AWJ7_9BACT</name>
<reference evidence="2 3" key="1">
    <citation type="submission" date="2022-08" db="EMBL/GenBank/DDBJ databases">
        <title>Genome Sequence of the sulphate-reducing bacterium, Pseudodesulfovibrio sp. SYK.</title>
        <authorList>
            <person name="Kondo R."/>
            <person name="Kataoka T."/>
        </authorList>
    </citation>
    <scope>NUCLEOTIDE SEQUENCE [LARGE SCALE GENOMIC DNA]</scope>
    <source>
        <strain evidence="2 3">SYK</strain>
    </source>
</reference>
<dbReference type="EMBL" id="AP026709">
    <property type="protein sequence ID" value="BDQ35902.1"/>
    <property type="molecule type" value="Genomic_DNA"/>
</dbReference>
<organism evidence="2 3">
    <name type="scientific">Pseudodesulfovibrio nedwellii</name>
    <dbReference type="NCBI Taxonomy" id="2973072"/>
    <lineage>
        <taxon>Bacteria</taxon>
        <taxon>Pseudomonadati</taxon>
        <taxon>Thermodesulfobacteriota</taxon>
        <taxon>Desulfovibrionia</taxon>
        <taxon>Desulfovibrionales</taxon>
        <taxon>Desulfovibrionaceae</taxon>
    </lineage>
</organism>
<keyword evidence="3" id="KW-1185">Reference proteome</keyword>
<dbReference type="Proteomes" id="UP001317742">
    <property type="component" value="Chromosome"/>
</dbReference>
<keyword evidence="1" id="KW-1133">Transmembrane helix</keyword>